<evidence type="ECO:0000256" key="4">
    <source>
        <dbReference type="ARBA" id="ARBA00022679"/>
    </source>
</evidence>
<feature type="transmembrane region" description="Helical" evidence="9">
    <location>
        <begin position="376"/>
        <end position="395"/>
    </location>
</feature>
<keyword evidence="3" id="KW-0328">Glycosyltransferase</keyword>
<reference evidence="11" key="1">
    <citation type="journal article" date="2020" name="mSystems">
        <title>Genome- and Community-Level Interaction Insights into Carbon Utilization and Element Cycling Functions of Hydrothermarchaeota in Hydrothermal Sediment.</title>
        <authorList>
            <person name="Zhou Z."/>
            <person name="Liu Y."/>
            <person name="Xu W."/>
            <person name="Pan J."/>
            <person name="Luo Z.H."/>
            <person name="Li M."/>
        </authorList>
    </citation>
    <scope>NUCLEOTIDE SEQUENCE [LARGE SCALE GENOMIC DNA]</scope>
    <source>
        <strain evidence="11">SpSt-289</strain>
    </source>
</reference>
<dbReference type="PANTHER" id="PTHR33908">
    <property type="entry name" value="MANNOSYLTRANSFERASE YKCB-RELATED"/>
    <property type="match status" value="1"/>
</dbReference>
<feature type="transmembrane region" description="Helical" evidence="9">
    <location>
        <begin position="20"/>
        <end position="39"/>
    </location>
</feature>
<feature type="transmembrane region" description="Helical" evidence="9">
    <location>
        <begin position="311"/>
        <end position="328"/>
    </location>
</feature>
<dbReference type="GO" id="GO:0005886">
    <property type="term" value="C:plasma membrane"/>
    <property type="evidence" value="ECO:0007669"/>
    <property type="project" value="UniProtKB-SubCell"/>
</dbReference>
<feature type="domain" description="Glycosyltransferase RgtA/B/C/D-like" evidence="10">
    <location>
        <begin position="90"/>
        <end position="208"/>
    </location>
</feature>
<feature type="transmembrane region" description="Helical" evidence="9">
    <location>
        <begin position="122"/>
        <end position="140"/>
    </location>
</feature>
<feature type="transmembrane region" description="Helical" evidence="9">
    <location>
        <begin position="94"/>
        <end position="115"/>
    </location>
</feature>
<evidence type="ECO:0000256" key="3">
    <source>
        <dbReference type="ARBA" id="ARBA00022676"/>
    </source>
</evidence>
<sequence>MATSVERGWQMVSAGYRPELWILLLAALTRFWQLDYHSFWFDEAVSLEWARADASYIWQSTFPLVKDKHPPGYYLLLHGWWKALEPVGLTHNEIALRMSGALLGILTVLGVLLLVRRTSGRTTALLAGTLTALSPVLIWYSQELRMFQPATMGVAWAACCLAHAWGSAKAPLRAGWWAGMVVAFTFALYSYLFSAFALPAAGLTLLGLWLAHKLQRGDRAAQAATNRQLSGPTREATPRSLVTSGSSPDRLLLEGVIALAVTGLLFLPLARNAWLVNESEGSPGRIFMDFTSNLLRQVQIFTFWRAPWPEILATTTLIFFGLLALIGLSAPQRKGPDRSAHFQFDQMWLFFWIGTPLLIGNLLLAVSDTVFAEDRYFLFLAPFFLWAVARGAVILGERWRPAAVGTGAVTVLLLAAALPALWSPSLLREDWRAAAQYIAHYQQRSPGLPAAVFVHADYTNIALRWYLHQTLDEKTLPVFYPYTGILKADEAESVVAPPVSGLRDLGVETLWLVQSHLEGVDAARVVQRWLSENFPVITEQYPAGIQVIGYALRHRYEQLPRLGAQTSPLDIELAPHLRLAACEVLTPVLAAQDERLHPPSGWVHVRLWWQATGKIDQAYMPSVQMVGPEGVWGERLYRDGETLRRDPPTQWPVGTVVRDEVDVNLNPATPPGEYPVVVGLRDETGNDVGAKVECGQVRITQR</sequence>
<keyword evidence="4" id="KW-0808">Transferase</keyword>
<name>A0A7C1FT13_9CHLR</name>
<dbReference type="InterPro" id="IPR050297">
    <property type="entry name" value="LipidA_mod_glycosyltrf_83"/>
</dbReference>
<evidence type="ECO:0000256" key="8">
    <source>
        <dbReference type="SAM" id="MobiDB-lite"/>
    </source>
</evidence>
<protein>
    <recommendedName>
        <fullName evidence="10">Glycosyltransferase RgtA/B/C/D-like domain-containing protein</fullName>
    </recommendedName>
</protein>
<evidence type="ECO:0000256" key="2">
    <source>
        <dbReference type="ARBA" id="ARBA00022475"/>
    </source>
</evidence>
<dbReference type="Pfam" id="PF13231">
    <property type="entry name" value="PMT_2"/>
    <property type="match status" value="1"/>
</dbReference>
<comment type="subcellular location">
    <subcellularLocation>
        <location evidence="1">Cell membrane</location>
        <topology evidence="1">Multi-pass membrane protein</topology>
    </subcellularLocation>
</comment>
<keyword evidence="6 9" id="KW-1133">Transmembrane helix</keyword>
<dbReference type="PANTHER" id="PTHR33908:SF3">
    <property type="entry name" value="UNDECAPRENYL PHOSPHATE-ALPHA-4-AMINO-4-DEOXY-L-ARABINOSE ARABINOSYL TRANSFERASE"/>
    <property type="match status" value="1"/>
</dbReference>
<evidence type="ECO:0000313" key="11">
    <source>
        <dbReference type="EMBL" id="HDX31715.1"/>
    </source>
</evidence>
<evidence type="ECO:0000256" key="9">
    <source>
        <dbReference type="SAM" id="Phobius"/>
    </source>
</evidence>
<evidence type="ECO:0000256" key="6">
    <source>
        <dbReference type="ARBA" id="ARBA00022989"/>
    </source>
</evidence>
<keyword evidence="2" id="KW-1003">Cell membrane</keyword>
<proteinExistence type="predicted"/>
<dbReference type="GO" id="GO:0009103">
    <property type="term" value="P:lipopolysaccharide biosynthetic process"/>
    <property type="evidence" value="ECO:0007669"/>
    <property type="project" value="UniProtKB-ARBA"/>
</dbReference>
<feature type="transmembrane region" description="Helical" evidence="9">
    <location>
        <begin position="195"/>
        <end position="211"/>
    </location>
</feature>
<evidence type="ECO:0000256" key="1">
    <source>
        <dbReference type="ARBA" id="ARBA00004651"/>
    </source>
</evidence>
<gene>
    <name evidence="11" type="ORF">ENQ20_09520</name>
</gene>
<dbReference type="GO" id="GO:0010041">
    <property type="term" value="P:response to iron(III) ion"/>
    <property type="evidence" value="ECO:0007669"/>
    <property type="project" value="TreeGrafter"/>
</dbReference>
<feature type="transmembrane region" description="Helical" evidence="9">
    <location>
        <begin position="349"/>
        <end position="370"/>
    </location>
</feature>
<keyword evidence="7 9" id="KW-0472">Membrane</keyword>
<feature type="transmembrane region" description="Helical" evidence="9">
    <location>
        <begin position="402"/>
        <end position="422"/>
    </location>
</feature>
<dbReference type="EMBL" id="DSMG01000099">
    <property type="protein sequence ID" value="HDX31715.1"/>
    <property type="molecule type" value="Genomic_DNA"/>
</dbReference>
<evidence type="ECO:0000259" key="10">
    <source>
        <dbReference type="Pfam" id="PF13231"/>
    </source>
</evidence>
<accession>A0A7C1FT13</accession>
<dbReference type="InterPro" id="IPR038731">
    <property type="entry name" value="RgtA/B/C-like"/>
</dbReference>
<organism evidence="11">
    <name type="scientific">Caldilinea aerophila</name>
    <dbReference type="NCBI Taxonomy" id="133453"/>
    <lineage>
        <taxon>Bacteria</taxon>
        <taxon>Bacillati</taxon>
        <taxon>Chloroflexota</taxon>
        <taxon>Caldilineae</taxon>
        <taxon>Caldilineales</taxon>
        <taxon>Caldilineaceae</taxon>
        <taxon>Caldilinea</taxon>
    </lineage>
</organism>
<comment type="caution">
    <text evidence="11">The sequence shown here is derived from an EMBL/GenBank/DDBJ whole genome shotgun (WGS) entry which is preliminary data.</text>
</comment>
<dbReference type="GO" id="GO:0016763">
    <property type="term" value="F:pentosyltransferase activity"/>
    <property type="evidence" value="ECO:0007669"/>
    <property type="project" value="TreeGrafter"/>
</dbReference>
<evidence type="ECO:0000256" key="7">
    <source>
        <dbReference type="ARBA" id="ARBA00023136"/>
    </source>
</evidence>
<evidence type="ECO:0000256" key="5">
    <source>
        <dbReference type="ARBA" id="ARBA00022692"/>
    </source>
</evidence>
<feature type="region of interest" description="Disordered" evidence="8">
    <location>
        <begin position="223"/>
        <end position="243"/>
    </location>
</feature>
<feature type="transmembrane region" description="Helical" evidence="9">
    <location>
        <begin position="251"/>
        <end position="270"/>
    </location>
</feature>
<dbReference type="AlphaFoldDB" id="A0A7C1FT13"/>
<keyword evidence="5 9" id="KW-0812">Transmembrane</keyword>